<evidence type="ECO:0000313" key="9">
    <source>
        <dbReference type="EMBL" id="KAJ4352135.1"/>
    </source>
</evidence>
<comment type="subcellular location">
    <subcellularLocation>
        <location evidence="2">Membrane</location>
    </subcellularLocation>
</comment>
<dbReference type="GO" id="GO:0005737">
    <property type="term" value="C:cytoplasm"/>
    <property type="evidence" value="ECO:0007669"/>
    <property type="project" value="TreeGrafter"/>
</dbReference>
<comment type="catalytic activity">
    <reaction evidence="1">
        <text>S-ubiquitinyl-[E2 ubiquitin-conjugating enzyme]-L-cysteine + [acceptor protein]-L-lysine = [E2 ubiquitin-conjugating enzyme]-L-cysteine + N(6)-ubiquitinyl-[acceptor protein]-L-lysine.</text>
        <dbReference type="EC" id="2.3.2.27"/>
    </reaction>
</comment>
<evidence type="ECO:0000256" key="8">
    <source>
        <dbReference type="SAM" id="MobiDB-lite"/>
    </source>
</evidence>
<dbReference type="PANTHER" id="PTHR46661">
    <property type="entry name" value="E3 UBIQUITIN-PROTEIN LIGASE ZNRF1-LIKE PROTEIN"/>
    <property type="match status" value="1"/>
</dbReference>
<sequence length="151" mass="15893">MPSSRRSFFAHGPPAPGPAPQAQPTPRRQIAEEDECPVCGNELPTKGSDGDETARTQHVEECIALHSGSPPPPATTPADLSSTSLPSQRTRGMSSAAGNGEGSSNRMSMMARGMVPYVATEKDCVDEEGNEAECVICFEEFEAGDRMASPA</sequence>
<dbReference type="InterPro" id="IPR051878">
    <property type="entry name" value="ZNRF_ubiq-protein_ligase"/>
</dbReference>
<comment type="pathway">
    <text evidence="3">Protein modification; protein ubiquitination.</text>
</comment>
<evidence type="ECO:0000256" key="2">
    <source>
        <dbReference type="ARBA" id="ARBA00004370"/>
    </source>
</evidence>
<dbReference type="EC" id="2.3.2.27" evidence="4"/>
<dbReference type="RefSeq" id="XP_056070491.1">
    <property type="nucleotide sequence ID" value="XM_056216244.1"/>
</dbReference>
<evidence type="ECO:0000256" key="3">
    <source>
        <dbReference type="ARBA" id="ARBA00004906"/>
    </source>
</evidence>
<feature type="compositionally biased region" description="Low complexity" evidence="8">
    <location>
        <begin position="76"/>
        <end position="105"/>
    </location>
</feature>
<keyword evidence="10" id="KW-1185">Reference proteome</keyword>
<dbReference type="GO" id="GO:0070936">
    <property type="term" value="P:protein K48-linked ubiquitination"/>
    <property type="evidence" value="ECO:0007669"/>
    <property type="project" value="TreeGrafter"/>
</dbReference>
<dbReference type="GeneID" id="80911012"/>
<accession>A0A9W9CA81</accession>
<dbReference type="Proteomes" id="UP001140513">
    <property type="component" value="Unassembled WGS sequence"/>
</dbReference>
<evidence type="ECO:0000256" key="4">
    <source>
        <dbReference type="ARBA" id="ARBA00012483"/>
    </source>
</evidence>
<gene>
    <name evidence="9" type="ORF">N0V89_007482</name>
</gene>
<comment type="caution">
    <text evidence="9">The sequence shown here is derived from an EMBL/GenBank/DDBJ whole genome shotgun (WGS) entry which is preliminary data.</text>
</comment>
<evidence type="ECO:0000256" key="5">
    <source>
        <dbReference type="ARBA" id="ARBA00022679"/>
    </source>
</evidence>
<evidence type="ECO:0000256" key="7">
    <source>
        <dbReference type="ARBA" id="ARBA00023136"/>
    </source>
</evidence>
<proteinExistence type="predicted"/>
<keyword evidence="5" id="KW-0808">Transferase</keyword>
<feature type="region of interest" description="Disordered" evidence="8">
    <location>
        <begin position="1"/>
        <end position="107"/>
    </location>
</feature>
<evidence type="ECO:0000256" key="1">
    <source>
        <dbReference type="ARBA" id="ARBA00000900"/>
    </source>
</evidence>
<dbReference type="PANTHER" id="PTHR46661:SF4">
    <property type="entry name" value="RING-TYPE DOMAIN-CONTAINING PROTEIN"/>
    <property type="match status" value="1"/>
</dbReference>
<name>A0A9W9CA81_9PLEO</name>
<feature type="compositionally biased region" description="Pro residues" evidence="8">
    <location>
        <begin position="13"/>
        <end position="23"/>
    </location>
</feature>
<dbReference type="GO" id="GO:0061630">
    <property type="term" value="F:ubiquitin protein ligase activity"/>
    <property type="evidence" value="ECO:0007669"/>
    <property type="project" value="UniProtKB-EC"/>
</dbReference>
<dbReference type="AlphaFoldDB" id="A0A9W9CA81"/>
<dbReference type="GO" id="GO:0043161">
    <property type="term" value="P:proteasome-mediated ubiquitin-dependent protein catabolic process"/>
    <property type="evidence" value="ECO:0007669"/>
    <property type="project" value="TreeGrafter"/>
</dbReference>
<dbReference type="EMBL" id="JAPEUX010000005">
    <property type="protein sequence ID" value="KAJ4352135.1"/>
    <property type="molecule type" value="Genomic_DNA"/>
</dbReference>
<protein>
    <recommendedName>
        <fullName evidence="4">RING-type E3 ubiquitin transferase</fullName>
        <ecNumber evidence="4">2.3.2.27</ecNumber>
    </recommendedName>
</protein>
<evidence type="ECO:0000256" key="6">
    <source>
        <dbReference type="ARBA" id="ARBA00022786"/>
    </source>
</evidence>
<keyword evidence="6" id="KW-0833">Ubl conjugation pathway</keyword>
<evidence type="ECO:0000313" key="10">
    <source>
        <dbReference type="Proteomes" id="UP001140513"/>
    </source>
</evidence>
<dbReference type="GO" id="GO:0016020">
    <property type="term" value="C:membrane"/>
    <property type="evidence" value="ECO:0007669"/>
    <property type="project" value="UniProtKB-SubCell"/>
</dbReference>
<reference evidence="9" key="1">
    <citation type="submission" date="2022-10" db="EMBL/GenBank/DDBJ databases">
        <title>Tapping the CABI collections for fungal endophytes: first genome assemblies for Collariella, Neodidymelliopsis, Ascochyta clinopodiicola, Didymella pomorum, Didymosphaeria variabile, Neocosmospora piperis and Neocucurbitaria cava.</title>
        <authorList>
            <person name="Hill R."/>
        </authorList>
    </citation>
    <scope>NUCLEOTIDE SEQUENCE</scope>
    <source>
        <strain evidence="9">IMI 356815</strain>
    </source>
</reference>
<feature type="compositionally biased region" description="Basic and acidic residues" evidence="8">
    <location>
        <begin position="48"/>
        <end position="63"/>
    </location>
</feature>
<dbReference type="OrthoDB" id="660555at2759"/>
<keyword evidence="7" id="KW-0472">Membrane</keyword>
<organism evidence="9 10">
    <name type="scientific">Didymosphaeria variabile</name>
    <dbReference type="NCBI Taxonomy" id="1932322"/>
    <lineage>
        <taxon>Eukaryota</taxon>
        <taxon>Fungi</taxon>
        <taxon>Dikarya</taxon>
        <taxon>Ascomycota</taxon>
        <taxon>Pezizomycotina</taxon>
        <taxon>Dothideomycetes</taxon>
        <taxon>Pleosporomycetidae</taxon>
        <taxon>Pleosporales</taxon>
        <taxon>Massarineae</taxon>
        <taxon>Didymosphaeriaceae</taxon>
        <taxon>Didymosphaeria</taxon>
    </lineage>
</organism>